<comment type="caution">
    <text evidence="3">The sequence shown here is derived from an EMBL/GenBank/DDBJ whole genome shotgun (WGS) entry which is preliminary data.</text>
</comment>
<dbReference type="EMBL" id="ALAO01000020">
    <property type="protein sequence ID" value="EKO41140.1"/>
    <property type="molecule type" value="Genomic_DNA"/>
</dbReference>
<feature type="transmembrane region" description="Helical" evidence="1">
    <location>
        <begin position="12"/>
        <end position="31"/>
    </location>
</feature>
<proteinExistence type="predicted"/>
<dbReference type="Pfam" id="PF07811">
    <property type="entry name" value="TadE"/>
    <property type="match status" value="1"/>
</dbReference>
<name>K6GW94_9BACT</name>
<dbReference type="PATRIC" id="fig|1206767.3.peg.98"/>
<evidence type="ECO:0000256" key="1">
    <source>
        <dbReference type="SAM" id="Phobius"/>
    </source>
</evidence>
<organism evidence="3 4">
    <name type="scientific">Solidesulfovibrio magneticus str. Maddingley MBC34</name>
    <dbReference type="NCBI Taxonomy" id="1206767"/>
    <lineage>
        <taxon>Bacteria</taxon>
        <taxon>Pseudomonadati</taxon>
        <taxon>Thermodesulfobacteriota</taxon>
        <taxon>Desulfovibrionia</taxon>
        <taxon>Desulfovibrionales</taxon>
        <taxon>Desulfovibrionaceae</taxon>
        <taxon>Solidesulfovibrio</taxon>
    </lineage>
</organism>
<accession>K6GW94</accession>
<keyword evidence="1" id="KW-0472">Membrane</keyword>
<gene>
    <name evidence="3" type="ORF">B193_0114</name>
</gene>
<sequence length="145" mass="15255">MKRLHTDQRGIAAVEMALGMLMLIPLLLVLVEGSRALLEYKQLQNAAMEGARMLNRQNGDSTGVADYVSSLFQGSDSSQTVDGAAPKVSISPRDANNNATVQVDHAFTPFFAESGSQGSTSAFTLSALNNLTLSAKVVTALPAAN</sequence>
<keyword evidence="1" id="KW-1133">Transmembrane helix</keyword>
<feature type="domain" description="TadE-like" evidence="2">
    <location>
        <begin position="10"/>
        <end position="52"/>
    </location>
</feature>
<dbReference type="AlphaFoldDB" id="K6GW94"/>
<keyword evidence="1" id="KW-0812">Transmembrane</keyword>
<dbReference type="Proteomes" id="UP000006272">
    <property type="component" value="Unassembled WGS sequence"/>
</dbReference>
<protein>
    <submittedName>
        <fullName evidence="3">TadE-like protein</fullName>
    </submittedName>
</protein>
<dbReference type="InterPro" id="IPR012495">
    <property type="entry name" value="TadE-like_dom"/>
</dbReference>
<evidence type="ECO:0000313" key="4">
    <source>
        <dbReference type="Proteomes" id="UP000006272"/>
    </source>
</evidence>
<evidence type="ECO:0000313" key="3">
    <source>
        <dbReference type="EMBL" id="EKO41140.1"/>
    </source>
</evidence>
<evidence type="ECO:0000259" key="2">
    <source>
        <dbReference type="Pfam" id="PF07811"/>
    </source>
</evidence>
<reference evidence="3 4" key="1">
    <citation type="submission" date="2012-07" db="EMBL/GenBank/DDBJ databases">
        <title>Draft genome sequence of Desulfovibrio magneticus str. Maddingley MBC34 obtained from a metagenomic sequence of a methanogenic enrichment isolated from coal-seam formation water in Victoria, Australia.</title>
        <authorList>
            <person name="Greenfield P."/>
            <person name="Hendry P."/>
            <person name="Li D."/>
            <person name="Rosewarne C.P."/>
            <person name="Tran-Dinh N."/>
            <person name="Elbourne L.D.H."/>
            <person name="Paulsen I.T."/>
            <person name="Midgley D.J."/>
        </authorList>
    </citation>
    <scope>NUCLEOTIDE SEQUENCE [LARGE SCALE GENOMIC DNA]</scope>
    <source>
        <strain evidence="4">Maddingley MBC34</strain>
    </source>
</reference>